<dbReference type="EMBL" id="WKMY01000005">
    <property type="protein sequence ID" value="MRY93556.1"/>
    <property type="molecule type" value="Genomic_DNA"/>
</dbReference>
<reference evidence="1 2" key="1">
    <citation type="journal article" date="2019" name="Nat. Med.">
        <title>A library of human gut bacterial isolates paired with longitudinal multiomics data enables mechanistic microbiome research.</title>
        <authorList>
            <person name="Poyet M."/>
            <person name="Groussin M."/>
            <person name="Gibbons S.M."/>
            <person name="Avila-Pacheco J."/>
            <person name="Jiang X."/>
            <person name="Kearney S.M."/>
            <person name="Perrotta A.R."/>
            <person name="Berdy B."/>
            <person name="Zhao S."/>
            <person name="Lieberman T.D."/>
            <person name="Swanson P.K."/>
            <person name="Smith M."/>
            <person name="Roesemann S."/>
            <person name="Alexander J.E."/>
            <person name="Rich S.A."/>
            <person name="Livny J."/>
            <person name="Vlamakis H."/>
            <person name="Clish C."/>
            <person name="Bullock K."/>
            <person name="Deik A."/>
            <person name="Scott J."/>
            <person name="Pierce K.A."/>
            <person name="Xavier R.J."/>
            <person name="Alm E.J."/>
        </authorList>
    </citation>
    <scope>NUCLEOTIDE SEQUENCE [LARGE SCALE GENOMIC DNA]</scope>
    <source>
        <strain evidence="1 2">BIOML-A9</strain>
    </source>
</reference>
<organism evidence="1 2">
    <name type="scientific">Parabacteroides distasonis</name>
    <dbReference type="NCBI Taxonomy" id="823"/>
    <lineage>
        <taxon>Bacteria</taxon>
        <taxon>Pseudomonadati</taxon>
        <taxon>Bacteroidota</taxon>
        <taxon>Bacteroidia</taxon>
        <taxon>Bacteroidales</taxon>
        <taxon>Tannerellaceae</taxon>
        <taxon>Parabacteroides</taxon>
    </lineage>
</organism>
<dbReference type="RefSeq" id="WP_005647443.1">
    <property type="nucleotide sequence ID" value="NZ_JAHYOM010000085.1"/>
</dbReference>
<evidence type="ECO:0000313" key="1">
    <source>
        <dbReference type="EMBL" id="MRY93556.1"/>
    </source>
</evidence>
<gene>
    <name evidence="1" type="ORF">GKD67_10020</name>
</gene>
<proteinExistence type="predicted"/>
<comment type="caution">
    <text evidence="1">The sequence shown here is derived from an EMBL/GenBank/DDBJ whole genome shotgun (WGS) entry which is preliminary data.</text>
</comment>
<protein>
    <submittedName>
        <fullName evidence="1">Uncharacterized protein</fullName>
    </submittedName>
</protein>
<evidence type="ECO:0000313" key="2">
    <source>
        <dbReference type="Proteomes" id="UP000461276"/>
    </source>
</evidence>
<dbReference type="Proteomes" id="UP000461276">
    <property type="component" value="Unassembled WGS sequence"/>
</dbReference>
<accession>A0A7K0GUS6</accession>
<sequence>MGEKVRIVMELDKNVVQTACFLADINLSDEVWQKMVAEPILFPMELAGEQKKEMELGIAMAALGLTLQKQEETE</sequence>
<name>A0A7K0GUS6_PARDI</name>
<dbReference type="AlphaFoldDB" id="A0A7K0GUS6"/>